<gene>
    <name evidence="1" type="ORF">S101258_00903</name>
</gene>
<proteinExistence type="predicted"/>
<comment type="caution">
    <text evidence="1">The sequence shown here is derived from an EMBL/GenBank/DDBJ whole genome shotgun (WGS) entry which is preliminary data.</text>
</comment>
<protein>
    <submittedName>
        <fullName evidence="1">Uncharacterized protein</fullName>
    </submittedName>
</protein>
<name>A0A2S3U7T5_LACPN</name>
<evidence type="ECO:0000313" key="1">
    <source>
        <dbReference type="EMBL" id="POD87180.1"/>
    </source>
</evidence>
<sequence>MTADLSMDTWSVPAPITGLDYHPRHFGLIETGEDPLNLGRSVIQLNQGFTLTHWDAVQHKPDVAERSELNNYQKKHGASVDQLPVGTTIAEMVANIKDYCGEWVNTKYAISDAPDGKGNFCSINLHKATNLTGGYIIYTPYDSDDIGMHRLMGL</sequence>
<dbReference type="EMBL" id="NKCZ01000080">
    <property type="protein sequence ID" value="POD87180.1"/>
    <property type="molecule type" value="Genomic_DNA"/>
</dbReference>
<reference evidence="1 2" key="1">
    <citation type="submission" date="2017-06" db="EMBL/GenBank/DDBJ databases">
        <title>Genome sequence of Lactobacillus plantarum subsp. plantarum strain SRCM101258.</title>
        <authorList>
            <person name="Cho S.H."/>
        </authorList>
    </citation>
    <scope>NUCLEOTIDE SEQUENCE [LARGE SCALE GENOMIC DNA]</scope>
    <source>
        <strain evidence="1 2">SRCM101258</strain>
    </source>
</reference>
<accession>A0A2S3U7T5</accession>
<dbReference type="Proteomes" id="UP000236990">
    <property type="component" value="Unassembled WGS sequence"/>
</dbReference>
<evidence type="ECO:0000313" key="2">
    <source>
        <dbReference type="Proteomes" id="UP000236990"/>
    </source>
</evidence>
<dbReference type="AlphaFoldDB" id="A0A2S3U7T5"/>
<organism evidence="1 2">
    <name type="scientific">Lactiplantibacillus plantarum subsp. plantarum</name>
    <dbReference type="NCBI Taxonomy" id="337330"/>
    <lineage>
        <taxon>Bacteria</taxon>
        <taxon>Bacillati</taxon>
        <taxon>Bacillota</taxon>
        <taxon>Bacilli</taxon>
        <taxon>Lactobacillales</taxon>
        <taxon>Lactobacillaceae</taxon>
        <taxon>Lactiplantibacillus</taxon>
    </lineage>
</organism>